<dbReference type="InterPro" id="IPR013087">
    <property type="entry name" value="Znf_C2H2_type"/>
</dbReference>
<dbReference type="GO" id="GO:0000981">
    <property type="term" value="F:DNA-binding transcription factor activity, RNA polymerase II-specific"/>
    <property type="evidence" value="ECO:0007669"/>
    <property type="project" value="TreeGrafter"/>
</dbReference>
<dbReference type="InterPro" id="IPR036236">
    <property type="entry name" value="Znf_C2H2_sf"/>
</dbReference>
<keyword evidence="2" id="KW-0677">Repeat</keyword>
<evidence type="ECO:0000256" key="5">
    <source>
        <dbReference type="PROSITE-ProRule" id="PRU00042"/>
    </source>
</evidence>
<feature type="domain" description="C2H2-type" evidence="6">
    <location>
        <begin position="9"/>
        <end position="38"/>
    </location>
</feature>
<dbReference type="STRING" id="1314781.A0A165Q5F3"/>
<organism evidence="7 8">
    <name type="scientific">Exidia glandulosa HHB12029</name>
    <dbReference type="NCBI Taxonomy" id="1314781"/>
    <lineage>
        <taxon>Eukaryota</taxon>
        <taxon>Fungi</taxon>
        <taxon>Dikarya</taxon>
        <taxon>Basidiomycota</taxon>
        <taxon>Agaricomycotina</taxon>
        <taxon>Agaricomycetes</taxon>
        <taxon>Auriculariales</taxon>
        <taxon>Exidiaceae</taxon>
        <taxon>Exidia</taxon>
    </lineage>
</organism>
<gene>
    <name evidence="7" type="ORF">EXIGLDRAFT_601021</name>
</gene>
<reference evidence="7 8" key="1">
    <citation type="journal article" date="2016" name="Mol. Biol. Evol.">
        <title>Comparative Genomics of Early-Diverging Mushroom-Forming Fungi Provides Insights into the Origins of Lignocellulose Decay Capabilities.</title>
        <authorList>
            <person name="Nagy L.G."/>
            <person name="Riley R."/>
            <person name="Tritt A."/>
            <person name="Adam C."/>
            <person name="Daum C."/>
            <person name="Floudas D."/>
            <person name="Sun H."/>
            <person name="Yadav J.S."/>
            <person name="Pangilinan J."/>
            <person name="Larsson K.H."/>
            <person name="Matsuura K."/>
            <person name="Barry K."/>
            <person name="Labutti K."/>
            <person name="Kuo R."/>
            <person name="Ohm R.A."/>
            <person name="Bhattacharya S.S."/>
            <person name="Shirouzu T."/>
            <person name="Yoshinaga Y."/>
            <person name="Martin F.M."/>
            <person name="Grigoriev I.V."/>
            <person name="Hibbett D.S."/>
        </authorList>
    </citation>
    <scope>NUCLEOTIDE SEQUENCE [LARGE SCALE GENOMIC DNA]</scope>
    <source>
        <strain evidence="7 8">HHB12029</strain>
    </source>
</reference>
<dbReference type="AlphaFoldDB" id="A0A165Q5F3"/>
<evidence type="ECO:0000313" key="8">
    <source>
        <dbReference type="Proteomes" id="UP000077266"/>
    </source>
</evidence>
<dbReference type="GO" id="GO:0000978">
    <property type="term" value="F:RNA polymerase II cis-regulatory region sequence-specific DNA binding"/>
    <property type="evidence" value="ECO:0007669"/>
    <property type="project" value="TreeGrafter"/>
</dbReference>
<keyword evidence="4" id="KW-0862">Zinc</keyword>
<evidence type="ECO:0000256" key="4">
    <source>
        <dbReference type="ARBA" id="ARBA00022833"/>
    </source>
</evidence>
<dbReference type="Proteomes" id="UP000077266">
    <property type="component" value="Unassembled WGS sequence"/>
</dbReference>
<evidence type="ECO:0000313" key="7">
    <source>
        <dbReference type="EMBL" id="KZW03106.1"/>
    </source>
</evidence>
<dbReference type="GO" id="GO:0000785">
    <property type="term" value="C:chromatin"/>
    <property type="evidence" value="ECO:0007669"/>
    <property type="project" value="TreeGrafter"/>
</dbReference>
<keyword evidence="3 5" id="KW-0863">Zinc-finger</keyword>
<keyword evidence="1" id="KW-0479">Metal-binding</keyword>
<dbReference type="Gene3D" id="3.30.160.60">
    <property type="entry name" value="Classic Zinc Finger"/>
    <property type="match status" value="2"/>
</dbReference>
<evidence type="ECO:0000256" key="3">
    <source>
        <dbReference type="ARBA" id="ARBA00022771"/>
    </source>
</evidence>
<dbReference type="PROSITE" id="PS00028">
    <property type="entry name" value="ZINC_FINGER_C2H2_1"/>
    <property type="match status" value="2"/>
</dbReference>
<dbReference type="PROSITE" id="PS50157">
    <property type="entry name" value="ZINC_FINGER_C2H2_2"/>
    <property type="match status" value="2"/>
</dbReference>
<dbReference type="OrthoDB" id="6077919at2759"/>
<dbReference type="Pfam" id="PF00096">
    <property type="entry name" value="zf-C2H2"/>
    <property type="match status" value="2"/>
</dbReference>
<dbReference type="GO" id="GO:0005667">
    <property type="term" value="C:transcription regulator complex"/>
    <property type="evidence" value="ECO:0007669"/>
    <property type="project" value="TreeGrafter"/>
</dbReference>
<keyword evidence="8" id="KW-1185">Reference proteome</keyword>
<evidence type="ECO:0000256" key="2">
    <source>
        <dbReference type="ARBA" id="ARBA00022737"/>
    </source>
</evidence>
<dbReference type="GO" id="GO:0008270">
    <property type="term" value="F:zinc ion binding"/>
    <property type="evidence" value="ECO:0007669"/>
    <property type="project" value="UniProtKB-KW"/>
</dbReference>
<dbReference type="InParanoid" id="A0A165Q5F3"/>
<dbReference type="PANTHER" id="PTHR14003:SF19">
    <property type="entry name" value="YY2 TRANSCRIPTION FACTOR"/>
    <property type="match status" value="1"/>
</dbReference>
<dbReference type="EMBL" id="KV425885">
    <property type="protein sequence ID" value="KZW03106.1"/>
    <property type="molecule type" value="Genomic_DNA"/>
</dbReference>
<accession>A0A165Q5F3</accession>
<name>A0A165Q5F3_EXIGL</name>
<evidence type="ECO:0000256" key="1">
    <source>
        <dbReference type="ARBA" id="ARBA00022723"/>
    </source>
</evidence>
<dbReference type="GO" id="GO:0031519">
    <property type="term" value="C:PcG protein complex"/>
    <property type="evidence" value="ECO:0007669"/>
    <property type="project" value="TreeGrafter"/>
</dbReference>
<dbReference type="SMART" id="SM00355">
    <property type="entry name" value="ZnF_C2H2"/>
    <property type="match status" value="2"/>
</dbReference>
<dbReference type="PANTHER" id="PTHR14003">
    <property type="entry name" value="TRANSCRIPTIONAL REPRESSOR PROTEIN YY"/>
    <property type="match status" value="1"/>
</dbReference>
<evidence type="ECO:0000259" key="6">
    <source>
        <dbReference type="PROSITE" id="PS50157"/>
    </source>
</evidence>
<sequence length="87" mass="10177">MHNCADKRCPCPYPGCGWRFDFPSDVRAHMMVHSGEKPYGCEYPGCGKRYQRQHDLLRHAKDKHGDDNPARRDRAWYVHSSCLLSRD</sequence>
<protein>
    <recommendedName>
        <fullName evidence="6">C2H2-type domain-containing protein</fullName>
    </recommendedName>
</protein>
<dbReference type="SUPFAM" id="SSF57667">
    <property type="entry name" value="beta-beta-alpha zinc fingers"/>
    <property type="match status" value="1"/>
</dbReference>
<proteinExistence type="predicted"/>
<feature type="domain" description="C2H2-type" evidence="6">
    <location>
        <begin position="39"/>
        <end position="69"/>
    </location>
</feature>